<evidence type="ECO:0000313" key="2">
    <source>
        <dbReference type="Proteomes" id="UP000044806"/>
    </source>
</evidence>
<dbReference type="AlphaFoldDB" id="A0A655R584"/>
<organism evidence="1 2">
    <name type="scientific">Vibrio cholerae</name>
    <dbReference type="NCBI Taxonomy" id="666"/>
    <lineage>
        <taxon>Bacteria</taxon>
        <taxon>Pseudomonadati</taxon>
        <taxon>Pseudomonadota</taxon>
        <taxon>Gammaproteobacteria</taxon>
        <taxon>Vibrionales</taxon>
        <taxon>Vibrionaceae</taxon>
        <taxon>Vibrio</taxon>
    </lineage>
</organism>
<proteinExistence type="predicted"/>
<dbReference type="GO" id="GO:0008843">
    <property type="term" value="F:endochitinase activity"/>
    <property type="evidence" value="ECO:0007669"/>
    <property type="project" value="UniProtKB-EC"/>
</dbReference>
<dbReference type="Proteomes" id="UP000044806">
    <property type="component" value="Unassembled WGS sequence"/>
</dbReference>
<accession>A0A655R584</accession>
<protein>
    <submittedName>
        <fullName evidence="1">Putative chitinase</fullName>
        <ecNumber evidence="1">3.2.1.14</ecNumber>
    </submittedName>
</protein>
<name>A0A655R584_VIBCL</name>
<keyword evidence="1" id="KW-0378">Hydrolase</keyword>
<keyword evidence="1" id="KW-0326">Glycosidase</keyword>
<dbReference type="EC" id="3.2.1.14" evidence="1"/>
<evidence type="ECO:0000313" key="1">
    <source>
        <dbReference type="EMBL" id="CSA84983.1"/>
    </source>
</evidence>
<reference evidence="1 2" key="1">
    <citation type="submission" date="2015-07" db="EMBL/GenBank/DDBJ databases">
        <authorList>
            <consortium name="Pathogen Informatics"/>
        </authorList>
    </citation>
    <scope>NUCLEOTIDE SEQUENCE [LARGE SCALE GENOMIC DNA]</scope>
    <source>
        <strain evidence="1 2">A51</strain>
    </source>
</reference>
<sequence length="46" mass="5239">MWQPGVTKVSNGDKVTYNGQCFITKNSPGVWESPTQSNWFWDKVSC</sequence>
<dbReference type="EMBL" id="CWOW01000013">
    <property type="protein sequence ID" value="CSA84983.1"/>
    <property type="molecule type" value="Genomic_DNA"/>
</dbReference>
<gene>
    <name evidence="1" type="primary">endo I</name>
    <name evidence="1" type="ORF">ERS013165_02587</name>
</gene>